<evidence type="ECO:0000259" key="2">
    <source>
        <dbReference type="Pfam" id="PF02698"/>
    </source>
</evidence>
<dbReference type="AlphaFoldDB" id="A0A2W5MYJ1"/>
<dbReference type="GO" id="GO:0005886">
    <property type="term" value="C:plasma membrane"/>
    <property type="evidence" value="ECO:0007669"/>
    <property type="project" value="TreeGrafter"/>
</dbReference>
<comment type="caution">
    <text evidence="3">The sequence shown here is derived from an EMBL/GenBank/DDBJ whole genome shotgun (WGS) entry which is preliminary data.</text>
</comment>
<feature type="transmembrane region" description="Helical" evidence="1">
    <location>
        <begin position="43"/>
        <end position="64"/>
    </location>
</feature>
<dbReference type="Gene3D" id="3.40.50.620">
    <property type="entry name" value="HUPs"/>
    <property type="match status" value="1"/>
</dbReference>
<dbReference type="PANTHER" id="PTHR30336">
    <property type="entry name" value="INNER MEMBRANE PROTEIN, PROBABLE PERMEASE"/>
    <property type="match status" value="1"/>
</dbReference>
<dbReference type="CDD" id="cd06259">
    <property type="entry name" value="YdcF-like"/>
    <property type="match status" value="1"/>
</dbReference>
<dbReference type="PANTHER" id="PTHR30336:SF4">
    <property type="entry name" value="ENVELOPE BIOGENESIS FACTOR ELYC"/>
    <property type="match status" value="1"/>
</dbReference>
<keyword evidence="1" id="KW-0812">Transmembrane</keyword>
<evidence type="ECO:0000313" key="3">
    <source>
        <dbReference type="EMBL" id="PZQ45834.1"/>
    </source>
</evidence>
<feature type="transmembrane region" description="Helical" evidence="1">
    <location>
        <begin position="12"/>
        <end position="31"/>
    </location>
</feature>
<accession>A0A2W5MYJ1</accession>
<organism evidence="3 4">
    <name type="scientific">Micavibrio aeruginosavorus</name>
    <dbReference type="NCBI Taxonomy" id="349221"/>
    <lineage>
        <taxon>Bacteria</taxon>
        <taxon>Pseudomonadati</taxon>
        <taxon>Bdellovibrionota</taxon>
        <taxon>Bdellovibrionia</taxon>
        <taxon>Bdellovibrionales</taxon>
        <taxon>Pseudobdellovibrionaceae</taxon>
        <taxon>Micavibrio</taxon>
    </lineage>
</organism>
<dbReference type="EMBL" id="QFQB01000038">
    <property type="protein sequence ID" value="PZQ45834.1"/>
    <property type="molecule type" value="Genomic_DNA"/>
</dbReference>
<dbReference type="Pfam" id="PF02698">
    <property type="entry name" value="DUF218"/>
    <property type="match status" value="1"/>
</dbReference>
<evidence type="ECO:0000256" key="1">
    <source>
        <dbReference type="SAM" id="Phobius"/>
    </source>
</evidence>
<keyword evidence="1" id="KW-1133">Transmembrane helix</keyword>
<gene>
    <name evidence="3" type="ORF">DI551_06365</name>
</gene>
<dbReference type="Proteomes" id="UP000249417">
    <property type="component" value="Unassembled WGS sequence"/>
</dbReference>
<keyword evidence="1" id="KW-0472">Membrane</keyword>
<dbReference type="InterPro" id="IPR051599">
    <property type="entry name" value="Cell_Envelope_Assoc"/>
</dbReference>
<dbReference type="GO" id="GO:0000270">
    <property type="term" value="P:peptidoglycan metabolic process"/>
    <property type="evidence" value="ECO:0007669"/>
    <property type="project" value="TreeGrafter"/>
</dbReference>
<feature type="domain" description="DUF218" evidence="2">
    <location>
        <begin position="79"/>
        <end position="246"/>
    </location>
</feature>
<dbReference type="InterPro" id="IPR014729">
    <property type="entry name" value="Rossmann-like_a/b/a_fold"/>
</dbReference>
<dbReference type="GO" id="GO:0043164">
    <property type="term" value="P:Gram-negative-bacterium-type cell wall biogenesis"/>
    <property type="evidence" value="ECO:0007669"/>
    <property type="project" value="TreeGrafter"/>
</dbReference>
<dbReference type="InterPro" id="IPR003848">
    <property type="entry name" value="DUF218"/>
</dbReference>
<name>A0A2W5MYJ1_9BACT</name>
<evidence type="ECO:0000313" key="4">
    <source>
        <dbReference type="Proteomes" id="UP000249417"/>
    </source>
</evidence>
<protein>
    <submittedName>
        <fullName evidence="3">YdcF family protein</fullName>
    </submittedName>
</protein>
<reference evidence="3 4" key="1">
    <citation type="submission" date="2017-08" db="EMBL/GenBank/DDBJ databases">
        <title>Infants hospitalized years apart are colonized by the same room-sourced microbial strains.</title>
        <authorList>
            <person name="Brooks B."/>
            <person name="Olm M.R."/>
            <person name="Firek B.A."/>
            <person name="Baker R."/>
            <person name="Thomas B.C."/>
            <person name="Morowitz M.J."/>
            <person name="Banfield J.F."/>
        </authorList>
    </citation>
    <scope>NUCLEOTIDE SEQUENCE [LARGE SCALE GENOMIC DNA]</scope>
    <source>
        <strain evidence="3">S2_005_002_R2_29</strain>
    </source>
</reference>
<sequence length="272" mass="30095">MFFGLSKLFWSMAQPLNALCLLGLLGLLVRLRWKKAGQRIMSAALIAILLFGFLPIGPLLLYTLERQYPTPSTLPLKIDGIIVLGGAFEAYMTAATGQIAANGQIGRVLCFIDIAKQHPEAKLVYSGGAGDIMNPQAMESEDARKFFALAGLGGRKIFYEEKSRNTYENAYYTKKMMQPKAGENWVLATSAYHMPRSVGIFTKLDWSVIPYECDRKIHPDGPFFKSLPSVTGNFYALSLATKELLGSIAYYFTGKTAQILPLTPLEINYAPD</sequence>
<proteinExistence type="predicted"/>